<evidence type="ECO:0000313" key="2">
    <source>
        <dbReference type="RefSeq" id="XP_022244898.1"/>
    </source>
</evidence>
<dbReference type="Proteomes" id="UP000694941">
    <property type="component" value="Unplaced"/>
</dbReference>
<evidence type="ECO:0000313" key="1">
    <source>
        <dbReference type="Proteomes" id="UP000694941"/>
    </source>
</evidence>
<accession>A0ABM1SMP2</accession>
<dbReference type="PANTHER" id="PTHR35668:SF1">
    <property type="entry name" value="PROTEIN SHORTAGE IN CHIASMATA 1 ORTHOLOG"/>
    <property type="match status" value="1"/>
</dbReference>
<sequence length="1147" mass="129355">MPKFIGIDHYFEASKLYQSLLTELCLPRIFHIEKLDDDPGKGHLESFKYKYPWTRIKADNDFLLEEAKRSDAALETLCENLPMPISSVYIKVGISQHSSPNKQHEEKQSFVPITLNHYRENLHLDHPCCLDEPLDVTEGLPSGPSLTFLLEKMKPLAVNDPFECDLKPDHLLVLKELEKCLAGMDQDEPKPRLELITGKLDLKMVDLPKENLFSFLESKKGPCQEEDLDSTHLSDNDERYPPSFCVQEFKENLVDRGTKVETTALRLHNLVDRGTKVETTALRLHEQFNENSLKNDQLEPSKEEANSDKLAKSLTMCISNYEATPMVQSFSDIPVSLNEHLVSKNESSIVGQCTDENGLLFIAERDQSSQPSTTAKHISKSIGLSSVQPNNNKPVAQNATLAKKEFDSFHSPTSVTMVQPKAEKLTSLQKVSSDSQKCNEDYSVIIEQPIISYQPSTMTQCNSESSSFIETQSFSDYDMLAVIKSMNNPEPSASAQTYIENKKSLLDQSSVENIYPIMTHFCSKNQDLDIKQTINIDESSNIVKSCNLKQSSAIEHDNQPSVLEYDVRDKQPSAIAHCNKENQPLPFEKSITSTQVSTMAEPNSNKQHSTIQNAVVRKLANTFAFSSNENQPSNIMFPGSKNSLTSVLQQNIEKRSFSTTSEVKIKSHFHDSKDNYKIHSTCDSSLMLLKTNIQEADSVNKLEDDQQVNSLKKESKSNTFNESKSERLDELLTNFIMMRKGKLSAKNVTSNQEANLQVEMYNPKNLGDQEMKSKRIVGETLKSTVDESSSVWLSSVENEVEKQNNSAPVSLKIKQSCSPKSQIKTVYLNGYYEVVAQLMNAYASPVIEKLRAKNLEFLPLQSGLVGIDPDRTRFCLNQKLKECQDKNEEPTLGGLETSICCQLLALHGYVKALECLLNCELSVSISCLKEFENTHHHILEDHFKNLLQDMKKLQCKVKESNTLHPKVIEIQAFVGNVMLDRKCSAKAKILIVVKRNFGVVSGILKCALKRFQDMNIILVPTEMHMDLEKVLFKTEESNIIVITSVASLSAGGIMPHFTMVLEYEFWSDSPVRQFCLTQSIDHYSFQAVLPQTVSEITCISKLPGHILHILKEPTDEYFPNAEEKVLYAIGSKRITGNSRLLHLLEQK</sequence>
<protein>
    <submittedName>
        <fullName evidence="2">Uncharacterized protein LOC106462063 isoform X1</fullName>
    </submittedName>
</protein>
<dbReference type="InterPro" id="IPR039991">
    <property type="entry name" value="SHOC1"/>
</dbReference>
<reference evidence="2" key="1">
    <citation type="submission" date="2025-08" db="UniProtKB">
        <authorList>
            <consortium name="RefSeq"/>
        </authorList>
    </citation>
    <scope>IDENTIFICATION</scope>
    <source>
        <tissue evidence="2">Muscle</tissue>
    </source>
</reference>
<gene>
    <name evidence="2" type="primary">LOC106462063</name>
</gene>
<dbReference type="GeneID" id="106462063"/>
<organism evidence="1 2">
    <name type="scientific">Limulus polyphemus</name>
    <name type="common">Atlantic horseshoe crab</name>
    <dbReference type="NCBI Taxonomy" id="6850"/>
    <lineage>
        <taxon>Eukaryota</taxon>
        <taxon>Metazoa</taxon>
        <taxon>Ecdysozoa</taxon>
        <taxon>Arthropoda</taxon>
        <taxon>Chelicerata</taxon>
        <taxon>Merostomata</taxon>
        <taxon>Xiphosura</taxon>
        <taxon>Limulidae</taxon>
        <taxon>Limulus</taxon>
    </lineage>
</organism>
<name>A0ABM1SMP2_LIMPO</name>
<proteinExistence type="predicted"/>
<dbReference type="RefSeq" id="XP_022244898.1">
    <property type="nucleotide sequence ID" value="XM_022389190.1"/>
</dbReference>
<keyword evidence="1" id="KW-1185">Reference proteome</keyword>
<dbReference type="PANTHER" id="PTHR35668">
    <property type="entry name" value="PROTEIN SHORTAGE IN CHIASMATA 1 ORTHOLOG"/>
    <property type="match status" value="1"/>
</dbReference>